<dbReference type="GO" id="GO:0051536">
    <property type="term" value="F:iron-sulfur cluster binding"/>
    <property type="evidence" value="ECO:0007669"/>
    <property type="project" value="InterPro"/>
</dbReference>
<dbReference type="Pfam" id="PF00970">
    <property type="entry name" value="FAD_binding_6"/>
    <property type="match status" value="1"/>
</dbReference>
<dbReference type="Pfam" id="PF00175">
    <property type="entry name" value="NAD_binding_1"/>
    <property type="match status" value="1"/>
</dbReference>
<dbReference type="GO" id="GO:0008218">
    <property type="term" value="P:bioluminescence"/>
    <property type="evidence" value="ECO:0007669"/>
    <property type="project" value="UniProtKB-KW"/>
</dbReference>
<protein>
    <submittedName>
        <fullName evidence="6">CDP-4-dehydro-6-deoxyglucose reductase</fullName>
    </submittedName>
</protein>
<dbReference type="PROSITE" id="PS51384">
    <property type="entry name" value="FAD_FR"/>
    <property type="match status" value="1"/>
</dbReference>
<evidence type="ECO:0000259" key="5">
    <source>
        <dbReference type="PROSITE" id="PS51384"/>
    </source>
</evidence>
<dbReference type="Gene3D" id="3.10.20.30">
    <property type="match status" value="1"/>
</dbReference>
<comment type="similarity">
    <text evidence="3">Belongs to the Fre/LuxG FAD/NAD(P) flavoprotein oxidoreductase family.</text>
</comment>
<dbReference type="InterPro" id="IPR036010">
    <property type="entry name" value="2Fe-2S_ferredoxin-like_sf"/>
</dbReference>
<dbReference type="InterPro" id="IPR017938">
    <property type="entry name" value="Riboflavin_synthase-like_b-brl"/>
</dbReference>
<dbReference type="PROSITE" id="PS51085">
    <property type="entry name" value="2FE2S_FER_2"/>
    <property type="match status" value="1"/>
</dbReference>
<name>A0A1I4QH72_9GAMM</name>
<reference evidence="7" key="1">
    <citation type="submission" date="2016-10" db="EMBL/GenBank/DDBJ databases">
        <authorList>
            <person name="Varghese N."/>
            <person name="Submissions S."/>
        </authorList>
    </citation>
    <scope>NUCLEOTIDE SEQUENCE [LARGE SCALE GENOMIC DNA]</scope>
    <source>
        <strain evidence="7">CGMCC 1.6775</strain>
    </source>
</reference>
<dbReference type="InterPro" id="IPR001433">
    <property type="entry name" value="OxRdtase_FAD/NAD-bd"/>
</dbReference>
<dbReference type="InterPro" id="IPR008333">
    <property type="entry name" value="Cbr1-like_FAD-bd_dom"/>
</dbReference>
<dbReference type="CDD" id="cd00207">
    <property type="entry name" value="fer2"/>
    <property type="match status" value="1"/>
</dbReference>
<organism evidence="6 7">
    <name type="scientific">Marinobacter pelagius</name>
    <dbReference type="NCBI Taxonomy" id="379482"/>
    <lineage>
        <taxon>Bacteria</taxon>
        <taxon>Pseudomonadati</taxon>
        <taxon>Pseudomonadota</taxon>
        <taxon>Gammaproteobacteria</taxon>
        <taxon>Pseudomonadales</taxon>
        <taxon>Marinobacteraceae</taxon>
        <taxon>Marinobacter</taxon>
    </lineage>
</organism>
<dbReference type="InterPro" id="IPR039261">
    <property type="entry name" value="FNR_nucleotide-bd"/>
</dbReference>
<keyword evidence="2" id="KW-0455">Luminescence</keyword>
<evidence type="ECO:0000313" key="7">
    <source>
        <dbReference type="Proteomes" id="UP000199339"/>
    </source>
</evidence>
<dbReference type="SUPFAM" id="SSF63380">
    <property type="entry name" value="Riboflavin synthase domain-like"/>
    <property type="match status" value="1"/>
</dbReference>
<dbReference type="AlphaFoldDB" id="A0A1I4QH72"/>
<dbReference type="InterPro" id="IPR050415">
    <property type="entry name" value="MRET"/>
</dbReference>
<dbReference type="Gene3D" id="3.40.50.80">
    <property type="entry name" value="Nucleotide-binding domain of ferredoxin-NADP reductase (FNR) module"/>
    <property type="match status" value="1"/>
</dbReference>
<proteinExistence type="inferred from homology"/>
<keyword evidence="1" id="KW-0560">Oxidoreductase</keyword>
<dbReference type="CDD" id="cd06189">
    <property type="entry name" value="flavin_oxioreductase"/>
    <property type="match status" value="1"/>
</dbReference>
<dbReference type="InterPro" id="IPR012675">
    <property type="entry name" value="Beta-grasp_dom_sf"/>
</dbReference>
<accession>A0A1I4QH72</accession>
<evidence type="ECO:0000313" key="6">
    <source>
        <dbReference type="EMBL" id="SFM39462.1"/>
    </source>
</evidence>
<dbReference type="GO" id="GO:0016491">
    <property type="term" value="F:oxidoreductase activity"/>
    <property type="evidence" value="ECO:0007669"/>
    <property type="project" value="UniProtKB-KW"/>
</dbReference>
<dbReference type="InterPro" id="IPR001041">
    <property type="entry name" value="2Fe-2S_ferredoxin-type"/>
</dbReference>
<dbReference type="SUPFAM" id="SSF54292">
    <property type="entry name" value="2Fe-2S ferredoxin-like"/>
    <property type="match status" value="1"/>
</dbReference>
<dbReference type="Proteomes" id="UP000199339">
    <property type="component" value="Unassembled WGS sequence"/>
</dbReference>
<dbReference type="PRINTS" id="PR00410">
    <property type="entry name" value="PHEHYDRXLASE"/>
</dbReference>
<sequence>MTSGTAWGLKFRGRALIEKDSHLHRVVLWPSGLCYSVDSGADLLGAAARSGIAVPAACRNGVCEICEARLLSGAALNTRNQREISIGERLMMCRTHALADLELEISAVMAAGNNQPRKVQAKVVDVRSISHDVYRVELEIPRRRELSFHAGQYLSVNLPDADPCYFSIASSPSEQSIELHIQASPDWVSAQKVIDALTSGQDVTLELPHGKACLASAPEKPVLLVAAGTGFAQMKSLVDYLRETSFNHPIKLYWGVRKHEDMYLRTLAQQWERDWPAFTFLPVVGDDEDNDWGGHHDQLVRAVLASGMDWKNVEVHASGSPTMVYTLMDALIEAGLPQEAFFSDVLEYAPR</sequence>
<evidence type="ECO:0000256" key="2">
    <source>
        <dbReference type="ARBA" id="ARBA00023223"/>
    </source>
</evidence>
<dbReference type="EMBL" id="FOUR01000001">
    <property type="protein sequence ID" value="SFM39462.1"/>
    <property type="molecule type" value="Genomic_DNA"/>
</dbReference>
<dbReference type="InterPro" id="IPR017927">
    <property type="entry name" value="FAD-bd_FR_type"/>
</dbReference>
<dbReference type="SUPFAM" id="SSF52343">
    <property type="entry name" value="Ferredoxin reductase-like, C-terminal NADP-linked domain"/>
    <property type="match status" value="1"/>
</dbReference>
<feature type="domain" description="2Fe-2S ferredoxin-type" evidence="4">
    <location>
        <begin position="24"/>
        <end position="109"/>
    </location>
</feature>
<dbReference type="Gene3D" id="2.40.30.10">
    <property type="entry name" value="Translation factors"/>
    <property type="match status" value="1"/>
</dbReference>
<evidence type="ECO:0000256" key="3">
    <source>
        <dbReference type="ARBA" id="ARBA00038177"/>
    </source>
</evidence>
<gene>
    <name evidence="6" type="ORF">SAMN04487961_0118</name>
</gene>
<dbReference type="Pfam" id="PF00111">
    <property type="entry name" value="Fer2"/>
    <property type="match status" value="1"/>
</dbReference>
<feature type="domain" description="FAD-binding FR-type" evidence="5">
    <location>
        <begin position="116"/>
        <end position="215"/>
    </location>
</feature>
<dbReference type="PANTHER" id="PTHR47354">
    <property type="entry name" value="NADH OXIDOREDUCTASE HCR"/>
    <property type="match status" value="1"/>
</dbReference>
<dbReference type="PANTHER" id="PTHR47354:SF7">
    <property type="entry name" value="NAD(P)H-FLAVIN REDUCTASE"/>
    <property type="match status" value="1"/>
</dbReference>
<keyword evidence="7" id="KW-1185">Reference proteome</keyword>
<evidence type="ECO:0000259" key="4">
    <source>
        <dbReference type="PROSITE" id="PS51085"/>
    </source>
</evidence>
<evidence type="ECO:0000256" key="1">
    <source>
        <dbReference type="ARBA" id="ARBA00023002"/>
    </source>
</evidence>